<evidence type="ECO:0000313" key="3">
    <source>
        <dbReference type="EMBL" id="QDT14247.1"/>
    </source>
</evidence>
<keyword evidence="2" id="KW-0812">Transmembrane</keyword>
<feature type="compositionally biased region" description="Low complexity" evidence="1">
    <location>
        <begin position="219"/>
        <end position="233"/>
    </location>
</feature>
<dbReference type="AlphaFoldDB" id="A0A517P4D8"/>
<keyword evidence="4" id="KW-1185">Reference proteome</keyword>
<feature type="transmembrane region" description="Helical" evidence="2">
    <location>
        <begin position="36"/>
        <end position="58"/>
    </location>
</feature>
<feature type="transmembrane region" description="Helical" evidence="2">
    <location>
        <begin position="79"/>
        <end position="103"/>
    </location>
</feature>
<accession>A0A517P4D8</accession>
<proteinExistence type="predicted"/>
<evidence type="ECO:0000256" key="1">
    <source>
        <dbReference type="SAM" id="MobiDB-lite"/>
    </source>
</evidence>
<sequence>MNWLHRGLALAAELGSTLRTWASALAGVSRPAALSPGVYVAVQVAVVLLVALLLGWFSPAMVRPESLPRVGPLLEPDGFLARTFCAWAFLLAYGAVRLAIWAVRLFLAGDDAEFADIRADWEEALGELDRVGLSLREAPLFLVIGLGRAEETRFFAAAAREWQVVSPPPTKTSAALRVYADPDGVYVSCSNVGAAAAQRDLKPAPASSAFGGSAGGGADSAAAATIAPGDGVPVVPPPRGGGGLGAGGADDHEDLGQTVAPGGQDDDEYGATIAPGAESAGFPSAAPSPRAPALRVPPPPPPLPPPAVRLLDEPGRVAALRRTEYLCERIARERGELCPANGALLAIPLAWSNPTGLGSAAAEGASSLPRALADDLSAAAAVWGLTFPACVTFTGLDRLRGASELVARGERMAPGFALGRAGTRFPSGRAVDERTVQWAAGKLCGWFDGWIDRALAEGLPSGPLDPTADRNGQLVQLATEVRRRGRNFSGQLQTAAGAGLHGGMPRLAGVYCCGTGGTEEGTAFVAGLLRRLEDVQDWVAWRPGRLAADRRRTVAAYLLLALAVVLLVVAGLSGLSLIR</sequence>
<evidence type="ECO:0000256" key="2">
    <source>
        <dbReference type="SAM" id="Phobius"/>
    </source>
</evidence>
<gene>
    <name evidence="3" type="ORF">CA12_03180</name>
</gene>
<keyword evidence="2" id="KW-1133">Transmembrane helix</keyword>
<feature type="compositionally biased region" description="Low complexity" evidence="1">
    <location>
        <begin position="283"/>
        <end position="294"/>
    </location>
</feature>
<evidence type="ECO:0008006" key="5">
    <source>
        <dbReference type="Google" id="ProtNLM"/>
    </source>
</evidence>
<reference evidence="3 4" key="1">
    <citation type="submission" date="2019-02" db="EMBL/GenBank/DDBJ databases">
        <title>Deep-cultivation of Planctomycetes and their phenomic and genomic characterization uncovers novel biology.</title>
        <authorList>
            <person name="Wiegand S."/>
            <person name="Jogler M."/>
            <person name="Boedeker C."/>
            <person name="Pinto D."/>
            <person name="Vollmers J."/>
            <person name="Rivas-Marin E."/>
            <person name="Kohn T."/>
            <person name="Peeters S.H."/>
            <person name="Heuer A."/>
            <person name="Rast P."/>
            <person name="Oberbeckmann S."/>
            <person name="Bunk B."/>
            <person name="Jeske O."/>
            <person name="Meyerdierks A."/>
            <person name="Storesund J.E."/>
            <person name="Kallscheuer N."/>
            <person name="Luecker S."/>
            <person name="Lage O.M."/>
            <person name="Pohl T."/>
            <person name="Merkel B.J."/>
            <person name="Hornburger P."/>
            <person name="Mueller R.-W."/>
            <person name="Bruemmer F."/>
            <person name="Labrenz M."/>
            <person name="Spormann A.M."/>
            <person name="Op den Camp H."/>
            <person name="Overmann J."/>
            <person name="Amann R."/>
            <person name="Jetten M.S.M."/>
            <person name="Mascher T."/>
            <person name="Medema M.H."/>
            <person name="Devos D.P."/>
            <person name="Kaster A.-K."/>
            <person name="Ovreas L."/>
            <person name="Rohde M."/>
            <person name="Galperin M.Y."/>
            <person name="Jogler C."/>
        </authorList>
    </citation>
    <scope>NUCLEOTIDE SEQUENCE [LARGE SCALE GENOMIC DNA]</scope>
    <source>
        <strain evidence="3 4">CA12</strain>
    </source>
</reference>
<feature type="region of interest" description="Disordered" evidence="1">
    <location>
        <begin position="204"/>
        <end position="294"/>
    </location>
</feature>
<keyword evidence="2" id="KW-0472">Membrane</keyword>
<name>A0A517P4D8_9PLAN</name>
<dbReference type="Proteomes" id="UP000318741">
    <property type="component" value="Chromosome"/>
</dbReference>
<dbReference type="KEGG" id="acaf:CA12_03180"/>
<evidence type="ECO:0000313" key="4">
    <source>
        <dbReference type="Proteomes" id="UP000318741"/>
    </source>
</evidence>
<dbReference type="EMBL" id="CP036265">
    <property type="protein sequence ID" value="QDT14247.1"/>
    <property type="molecule type" value="Genomic_DNA"/>
</dbReference>
<feature type="transmembrane region" description="Helical" evidence="2">
    <location>
        <begin position="554"/>
        <end position="578"/>
    </location>
</feature>
<organism evidence="3 4">
    <name type="scientific">Alienimonas californiensis</name>
    <dbReference type="NCBI Taxonomy" id="2527989"/>
    <lineage>
        <taxon>Bacteria</taxon>
        <taxon>Pseudomonadati</taxon>
        <taxon>Planctomycetota</taxon>
        <taxon>Planctomycetia</taxon>
        <taxon>Planctomycetales</taxon>
        <taxon>Planctomycetaceae</taxon>
        <taxon>Alienimonas</taxon>
    </lineage>
</organism>
<protein>
    <recommendedName>
        <fullName evidence="5">IcmF-related N-terminal domain-containing protein</fullName>
    </recommendedName>
</protein>